<organism evidence="9 10">
    <name type="scientific">Phycicoccus endophyticus</name>
    <dbReference type="NCBI Taxonomy" id="1690220"/>
    <lineage>
        <taxon>Bacteria</taxon>
        <taxon>Bacillati</taxon>
        <taxon>Actinomycetota</taxon>
        <taxon>Actinomycetes</taxon>
        <taxon>Micrococcales</taxon>
        <taxon>Intrasporangiaceae</taxon>
        <taxon>Phycicoccus</taxon>
    </lineage>
</organism>
<evidence type="ECO:0000256" key="5">
    <source>
        <dbReference type="ARBA" id="ARBA00022989"/>
    </source>
</evidence>
<proteinExistence type="inferred from homology"/>
<dbReference type="RefSeq" id="WP_166104343.1">
    <property type="nucleotide sequence ID" value="NZ_BMMY01000009.1"/>
</dbReference>
<accession>A0A7G9R597</accession>
<dbReference type="Gene3D" id="1.10.3730.20">
    <property type="match status" value="1"/>
</dbReference>
<dbReference type="GO" id="GO:0022857">
    <property type="term" value="F:transmembrane transporter activity"/>
    <property type="evidence" value="ECO:0007669"/>
    <property type="project" value="InterPro"/>
</dbReference>
<protein>
    <submittedName>
        <fullName evidence="9">Multidrug efflux SMR transporter</fullName>
    </submittedName>
</protein>
<dbReference type="InterPro" id="IPR000390">
    <property type="entry name" value="Small_drug/metabolite_transptr"/>
</dbReference>
<dbReference type="FunFam" id="1.10.3730.20:FF:000001">
    <property type="entry name" value="Quaternary ammonium compound resistance transporter SugE"/>
    <property type="match status" value="1"/>
</dbReference>
<dbReference type="Pfam" id="PF00893">
    <property type="entry name" value="Multi_Drug_Res"/>
    <property type="match status" value="1"/>
</dbReference>
<dbReference type="InterPro" id="IPR045324">
    <property type="entry name" value="Small_multidrug_res"/>
</dbReference>
<evidence type="ECO:0000256" key="7">
    <source>
        <dbReference type="RuleBase" id="RU003942"/>
    </source>
</evidence>
<comment type="similarity">
    <text evidence="7">Belongs to the drug/metabolite transporter (DMT) superfamily. Small multidrug resistance (SMR) (TC 2.A.7.1) family.</text>
</comment>
<dbReference type="PANTHER" id="PTHR30561">
    <property type="entry name" value="SMR FAMILY PROTON-DEPENDENT DRUG EFFLUX TRANSPORTER SUGE"/>
    <property type="match status" value="1"/>
</dbReference>
<evidence type="ECO:0000256" key="2">
    <source>
        <dbReference type="ARBA" id="ARBA00022448"/>
    </source>
</evidence>
<keyword evidence="5 8" id="KW-1133">Transmembrane helix</keyword>
<gene>
    <name evidence="9" type="ORF">H9L10_07570</name>
</gene>
<feature type="transmembrane region" description="Helical" evidence="8">
    <location>
        <begin position="58"/>
        <end position="79"/>
    </location>
</feature>
<evidence type="ECO:0000256" key="6">
    <source>
        <dbReference type="ARBA" id="ARBA00023136"/>
    </source>
</evidence>
<keyword evidence="10" id="KW-1185">Reference proteome</keyword>
<dbReference type="InterPro" id="IPR037185">
    <property type="entry name" value="EmrE-like"/>
</dbReference>
<dbReference type="KEGG" id="pei:H9L10_07570"/>
<sequence>MPAFLLLLLAIAVEVSATAALPRARGFTDLGWSLAVVAGYVLSIWLLTLVVRWMEVSVAYAVWSGLGTAAIAVVGYLWLGEPLGPAKLAGIALIVAGVVLLNLQGAAH</sequence>
<keyword evidence="3" id="KW-1003">Cell membrane</keyword>
<evidence type="ECO:0000256" key="3">
    <source>
        <dbReference type="ARBA" id="ARBA00022475"/>
    </source>
</evidence>
<feature type="transmembrane region" description="Helical" evidence="8">
    <location>
        <begin position="85"/>
        <end position="103"/>
    </location>
</feature>
<evidence type="ECO:0000256" key="8">
    <source>
        <dbReference type="SAM" id="Phobius"/>
    </source>
</evidence>
<dbReference type="AlphaFoldDB" id="A0A7G9R597"/>
<keyword evidence="2" id="KW-0813">Transport</keyword>
<evidence type="ECO:0000313" key="9">
    <source>
        <dbReference type="EMBL" id="QNN50772.1"/>
    </source>
</evidence>
<comment type="subcellular location">
    <subcellularLocation>
        <location evidence="1 7">Cell membrane</location>
        <topology evidence="1 7">Multi-pass membrane protein</topology>
    </subcellularLocation>
</comment>
<evidence type="ECO:0000256" key="1">
    <source>
        <dbReference type="ARBA" id="ARBA00004651"/>
    </source>
</evidence>
<dbReference type="EMBL" id="CP060712">
    <property type="protein sequence ID" value="QNN50772.1"/>
    <property type="molecule type" value="Genomic_DNA"/>
</dbReference>
<evidence type="ECO:0000256" key="4">
    <source>
        <dbReference type="ARBA" id="ARBA00022692"/>
    </source>
</evidence>
<keyword evidence="4 7" id="KW-0812">Transmembrane</keyword>
<keyword evidence="6 8" id="KW-0472">Membrane</keyword>
<evidence type="ECO:0000313" key="10">
    <source>
        <dbReference type="Proteomes" id="UP000515976"/>
    </source>
</evidence>
<dbReference type="GO" id="GO:0005886">
    <property type="term" value="C:plasma membrane"/>
    <property type="evidence" value="ECO:0007669"/>
    <property type="project" value="UniProtKB-SubCell"/>
</dbReference>
<reference evidence="9 10" key="1">
    <citation type="submission" date="2020-08" db="EMBL/GenBank/DDBJ databases">
        <title>Genome sequence of Phycicoccus endophyticus JCM 31784T.</title>
        <authorList>
            <person name="Hyun D.-W."/>
            <person name="Bae J.-W."/>
        </authorList>
    </citation>
    <scope>NUCLEOTIDE SEQUENCE [LARGE SCALE GENOMIC DNA]</scope>
    <source>
        <strain evidence="9 10">JCM 31784</strain>
    </source>
</reference>
<name>A0A7G9R597_9MICO</name>
<dbReference type="SUPFAM" id="SSF103481">
    <property type="entry name" value="Multidrug resistance efflux transporter EmrE"/>
    <property type="match status" value="1"/>
</dbReference>
<dbReference type="Proteomes" id="UP000515976">
    <property type="component" value="Chromosome"/>
</dbReference>
<feature type="transmembrane region" description="Helical" evidence="8">
    <location>
        <begin position="30"/>
        <end position="51"/>
    </location>
</feature>
<dbReference type="PANTHER" id="PTHR30561:SF1">
    <property type="entry name" value="MULTIDRUG TRANSPORTER EMRE"/>
    <property type="match status" value="1"/>
</dbReference>